<evidence type="ECO:0000256" key="4">
    <source>
        <dbReference type="ARBA" id="ARBA00023125"/>
    </source>
</evidence>
<dbReference type="VEuPathDB" id="FungiDB:CCM_00802"/>
<dbReference type="SMART" id="SM00066">
    <property type="entry name" value="GAL4"/>
    <property type="match status" value="1"/>
</dbReference>
<keyword evidence="6" id="KW-0539">Nucleus</keyword>
<proteinExistence type="predicted"/>
<dbReference type="AlphaFoldDB" id="A0A2H4SKF3"/>
<dbReference type="PANTHER" id="PTHR31779:SF4">
    <property type="entry name" value="2-NITROPROPANE DIOXYGENASE FAMILY, PUTATIVE (AFU_ORTHOLOGUE AFUA_2G17430)-RELATED"/>
    <property type="match status" value="1"/>
</dbReference>
<evidence type="ECO:0000259" key="8">
    <source>
        <dbReference type="PROSITE" id="PS50048"/>
    </source>
</evidence>
<dbReference type="Gene3D" id="4.10.240.10">
    <property type="entry name" value="Zn(2)-C6 fungal-type DNA-binding domain"/>
    <property type="match status" value="1"/>
</dbReference>
<dbReference type="InterPro" id="IPR001138">
    <property type="entry name" value="Zn2Cys6_DnaBD"/>
</dbReference>
<gene>
    <name evidence="9" type="ORF">A9K55_008663</name>
</gene>
<dbReference type="GO" id="GO:0009410">
    <property type="term" value="P:response to xenobiotic stimulus"/>
    <property type="evidence" value="ECO:0007669"/>
    <property type="project" value="TreeGrafter"/>
</dbReference>
<sequence length="797" mass="85753">MPANIRNIGIVTCSTRSTRVNPYITQHIHALLAAMVHDVPGLQDATLSIIDLEAQGLPLFDEPAVPAGLPAADPTPHYQQAHTRRWSAVVGAHDAFVFVTPQYNWSVPASLKNALDYLYHEWAGKPAAVVAYGSRGGGRAAAHLQQILTGLKMPVAATAVPLVMSMGDVDECLAQGALSRDVLQRWASAGVPETLRSAAEEMGRHCQSKLSLEHQHHHFKHISYIAMPKRRQVNRPQPNAQQRQRVYAACRDCRRRRRKCDGSQPCGQCQAYGYACTYDAAETCPAQSSPDPPPPVRSHHPPETAQRRVTAAAAEPPLIVSRARGRLLNATSAVALPHIVGQALSMVPPPRLHSYAWNLGIRPEQRPEEDDASGGAAASASSLSDYLTLSECQTLCDVYFDAVHPLFPFLPSRGAFMRRLTQGWGGGGDDSRRQQPNWTAVVALVAALGSLFGPVSEAHPREGDVKRLGLAILDRALSSPVAAVDMDAVAGWLLRALYTRLTTRPAVSCLASHTAMHLAEMMGLHRDLGGDDDDAALNVAEWSGDGEQQRESRRRHVCVARFLNLLLAAEYGLSSVSLRHARYVAPAPVPGAQVDVLHAMSAVLDAAEARDGAGLDSDDFAALFRHLEDIPRSDATVALFAADVCLCLLRRFTASARRPGPQAVVASAVAVLQRALDDDGIPALLAAGRTWWNMLSVPFQTVCVCVAADDAGMLALLPPAMALLRRIADTFGSHMAAEALDTARQVITAARGLSDAKLALKDAALAHALPAEDIDWASFDAGFDMGGDWPPVVDWFN</sequence>
<evidence type="ECO:0000256" key="5">
    <source>
        <dbReference type="ARBA" id="ARBA00023163"/>
    </source>
</evidence>
<dbReference type="InterPro" id="IPR029039">
    <property type="entry name" value="Flavoprotein-like_sf"/>
</dbReference>
<accession>A0A2H4SKF3</accession>
<dbReference type="GO" id="GO:0016491">
    <property type="term" value="F:oxidoreductase activity"/>
    <property type="evidence" value="ECO:0007669"/>
    <property type="project" value="InterPro"/>
</dbReference>
<evidence type="ECO:0000256" key="1">
    <source>
        <dbReference type="ARBA" id="ARBA00022723"/>
    </source>
</evidence>
<keyword evidence="2" id="KW-0862">Zinc</keyword>
<evidence type="ECO:0000256" key="2">
    <source>
        <dbReference type="ARBA" id="ARBA00022833"/>
    </source>
</evidence>
<dbReference type="SUPFAM" id="SSF57701">
    <property type="entry name" value="Zn2/Cys6 DNA-binding domain"/>
    <property type="match status" value="1"/>
</dbReference>
<feature type="domain" description="Zn(2)-C6 fungal-type" evidence="8">
    <location>
        <begin position="249"/>
        <end position="278"/>
    </location>
</feature>
<dbReference type="Pfam" id="PF00172">
    <property type="entry name" value="Zn_clus"/>
    <property type="match status" value="1"/>
</dbReference>
<dbReference type="CDD" id="cd12148">
    <property type="entry name" value="fungal_TF_MHR"/>
    <property type="match status" value="1"/>
</dbReference>
<dbReference type="PANTHER" id="PTHR31779">
    <property type="entry name" value="2-NITROPROPANE DIOXYGENASE FAMILY, PUTATIVE (AFU_ORTHOLOGUE AFUA_2G17430)-RELATED"/>
    <property type="match status" value="1"/>
</dbReference>
<keyword evidence="4" id="KW-0238">DNA-binding</keyword>
<name>A0A2H4SKF3_CORMI</name>
<dbReference type="PROSITE" id="PS50048">
    <property type="entry name" value="ZN2_CY6_FUNGAL_2"/>
    <property type="match status" value="1"/>
</dbReference>
<dbReference type="InterPro" id="IPR036864">
    <property type="entry name" value="Zn2-C6_fun-type_DNA-bd_sf"/>
</dbReference>
<dbReference type="EMBL" id="CP023324">
    <property type="protein sequence ID" value="ATY63582.1"/>
    <property type="molecule type" value="Genomic_DNA"/>
</dbReference>
<dbReference type="VEuPathDB" id="FungiDB:CCM_00803"/>
<organism evidence="9 10">
    <name type="scientific">Cordyceps militaris</name>
    <name type="common">Caterpillar fungus</name>
    <name type="synonym">Clavaria militaris</name>
    <dbReference type="NCBI Taxonomy" id="73501"/>
    <lineage>
        <taxon>Eukaryota</taxon>
        <taxon>Fungi</taxon>
        <taxon>Dikarya</taxon>
        <taxon>Ascomycota</taxon>
        <taxon>Pezizomycotina</taxon>
        <taxon>Sordariomycetes</taxon>
        <taxon>Hypocreomycetidae</taxon>
        <taxon>Hypocreales</taxon>
        <taxon>Cordycipitaceae</taxon>
        <taxon>Cordyceps</taxon>
    </lineage>
</organism>
<dbReference type="OrthoDB" id="4064873at2759"/>
<dbReference type="GO" id="GO:0000981">
    <property type="term" value="F:DNA-binding transcription factor activity, RNA polymerase II-specific"/>
    <property type="evidence" value="ECO:0007669"/>
    <property type="project" value="InterPro"/>
</dbReference>
<reference evidence="9 10" key="1">
    <citation type="journal article" date="2017" name="BMC Genomics">
        <title>Chromosome level assembly and secondary metabolite potential of the parasitic fungus Cordyceps militaris.</title>
        <authorList>
            <person name="Kramer G.J."/>
            <person name="Nodwell J.R."/>
        </authorList>
    </citation>
    <scope>NUCLEOTIDE SEQUENCE [LARGE SCALE GENOMIC DNA]</scope>
    <source>
        <strain evidence="9 10">ATCC 34164</strain>
    </source>
</reference>
<evidence type="ECO:0000256" key="3">
    <source>
        <dbReference type="ARBA" id="ARBA00023015"/>
    </source>
</evidence>
<dbReference type="VEuPathDB" id="FungiDB:A9K55_008663"/>
<dbReference type="GO" id="GO:0003677">
    <property type="term" value="F:DNA binding"/>
    <property type="evidence" value="ECO:0007669"/>
    <property type="project" value="UniProtKB-KW"/>
</dbReference>
<dbReference type="Gene3D" id="3.40.50.360">
    <property type="match status" value="1"/>
</dbReference>
<evidence type="ECO:0000256" key="7">
    <source>
        <dbReference type="SAM" id="MobiDB-lite"/>
    </source>
</evidence>
<dbReference type="InterPro" id="IPR005025">
    <property type="entry name" value="FMN_Rdtase-like_dom"/>
</dbReference>
<dbReference type="GO" id="GO:0008270">
    <property type="term" value="F:zinc ion binding"/>
    <property type="evidence" value="ECO:0007669"/>
    <property type="project" value="InterPro"/>
</dbReference>
<dbReference type="Proteomes" id="UP000323067">
    <property type="component" value="Chromosome vii"/>
</dbReference>
<evidence type="ECO:0000256" key="6">
    <source>
        <dbReference type="ARBA" id="ARBA00023242"/>
    </source>
</evidence>
<keyword evidence="1" id="KW-0479">Metal-binding</keyword>
<keyword evidence="3" id="KW-0805">Transcription regulation</keyword>
<keyword evidence="5" id="KW-0804">Transcription</keyword>
<protein>
    <submittedName>
        <fullName evidence="9">Transcriptional repressor involved in the control of multidrug resistance</fullName>
    </submittedName>
</protein>
<dbReference type="SUPFAM" id="SSF52218">
    <property type="entry name" value="Flavoproteins"/>
    <property type="match status" value="1"/>
</dbReference>
<evidence type="ECO:0000313" key="10">
    <source>
        <dbReference type="Proteomes" id="UP000323067"/>
    </source>
</evidence>
<dbReference type="Pfam" id="PF03358">
    <property type="entry name" value="FMN_red"/>
    <property type="match status" value="1"/>
</dbReference>
<evidence type="ECO:0000313" key="9">
    <source>
        <dbReference type="EMBL" id="ATY63582.1"/>
    </source>
</evidence>
<dbReference type="InterPro" id="IPR052478">
    <property type="entry name" value="Metabolite_Synth_Reg"/>
</dbReference>
<feature type="region of interest" description="Disordered" evidence="7">
    <location>
        <begin position="283"/>
        <end position="313"/>
    </location>
</feature>
<dbReference type="PROSITE" id="PS00463">
    <property type="entry name" value="ZN2_CY6_FUNGAL_1"/>
    <property type="match status" value="1"/>
</dbReference>